<dbReference type="FunFam" id="3.40.640.10:FF:000014">
    <property type="entry name" value="Adenosylmethionine-8-amino-7-oxononanoate aminotransferase, probable"/>
    <property type="match status" value="1"/>
</dbReference>
<evidence type="ECO:0000256" key="5">
    <source>
        <dbReference type="ARBA" id="ARBA00022898"/>
    </source>
</evidence>
<dbReference type="PIRSF" id="PIRSF000521">
    <property type="entry name" value="Transaminase_4ab_Lys_Orn"/>
    <property type="match status" value="1"/>
</dbReference>
<dbReference type="Pfam" id="PF00202">
    <property type="entry name" value="Aminotran_3"/>
    <property type="match status" value="1"/>
</dbReference>
<dbReference type="PANTHER" id="PTHR43094">
    <property type="entry name" value="AMINOTRANSFERASE"/>
    <property type="match status" value="1"/>
</dbReference>
<protein>
    <submittedName>
        <fullName evidence="7">Aminotransferase class III-fold pyridoxal phosphate-dependent enzyme</fullName>
    </submittedName>
</protein>
<evidence type="ECO:0000313" key="8">
    <source>
        <dbReference type="Proteomes" id="UP000483035"/>
    </source>
</evidence>
<evidence type="ECO:0000256" key="3">
    <source>
        <dbReference type="ARBA" id="ARBA00022576"/>
    </source>
</evidence>
<proteinExistence type="inferred from homology"/>
<gene>
    <name evidence="7" type="ORF">GR212_23520</name>
</gene>
<dbReference type="EMBL" id="WUEY01000012">
    <property type="protein sequence ID" value="NEI72537.1"/>
    <property type="molecule type" value="Genomic_DNA"/>
</dbReference>
<dbReference type="AlphaFoldDB" id="A0A6L9UEH6"/>
<name>A0A6L9UEH6_9HYPH</name>
<evidence type="ECO:0000256" key="1">
    <source>
        <dbReference type="ARBA" id="ARBA00001933"/>
    </source>
</evidence>
<dbReference type="InterPro" id="IPR005814">
    <property type="entry name" value="Aminotrans_3"/>
</dbReference>
<evidence type="ECO:0000256" key="4">
    <source>
        <dbReference type="ARBA" id="ARBA00022679"/>
    </source>
</evidence>
<evidence type="ECO:0000256" key="2">
    <source>
        <dbReference type="ARBA" id="ARBA00008954"/>
    </source>
</evidence>
<evidence type="ECO:0000256" key="6">
    <source>
        <dbReference type="RuleBase" id="RU003560"/>
    </source>
</evidence>
<dbReference type="RefSeq" id="WP_163990046.1">
    <property type="nucleotide sequence ID" value="NZ_WUEY01000012.1"/>
</dbReference>
<dbReference type="CDD" id="cd00610">
    <property type="entry name" value="OAT_like"/>
    <property type="match status" value="1"/>
</dbReference>
<dbReference type="Proteomes" id="UP000483035">
    <property type="component" value="Unassembled WGS sequence"/>
</dbReference>
<comment type="similarity">
    <text evidence="2 6">Belongs to the class-III pyridoxal-phosphate-dependent aminotransferase family.</text>
</comment>
<reference evidence="7 8" key="1">
    <citation type="submission" date="2019-12" db="EMBL/GenBank/DDBJ databases">
        <title>Rhizobium genotypes associated with high levels of biological nitrogen fixation by grain legumes in a temperate-maritime cropping system.</title>
        <authorList>
            <person name="Maluk M."/>
            <person name="Francesc Ferrando Molina F."/>
            <person name="Lopez Del Egido L."/>
            <person name="Lafos M."/>
            <person name="Langarica-Fuentes A."/>
            <person name="Gebre Yohannes G."/>
            <person name="Young M.W."/>
            <person name="Martin P."/>
            <person name="Gantlett R."/>
            <person name="Kenicer G."/>
            <person name="Hawes C."/>
            <person name="Begg G.S."/>
            <person name="Quilliam R.S."/>
            <person name="Squire G.R."/>
            <person name="Poole P.S."/>
            <person name="Young P.W."/>
            <person name="Iannetta P.M."/>
            <person name="James E.K."/>
        </authorList>
    </citation>
    <scope>NUCLEOTIDE SEQUENCE [LARGE SCALE GENOMIC DNA]</scope>
    <source>
        <strain evidence="7 8">JHI1118</strain>
    </source>
</reference>
<dbReference type="SUPFAM" id="SSF53383">
    <property type="entry name" value="PLP-dependent transferases"/>
    <property type="match status" value="1"/>
</dbReference>
<keyword evidence="4 7" id="KW-0808">Transferase</keyword>
<comment type="caution">
    <text evidence="7">The sequence shown here is derived from an EMBL/GenBank/DDBJ whole genome shotgun (WGS) entry which is preliminary data.</text>
</comment>
<dbReference type="InterPro" id="IPR015422">
    <property type="entry name" value="PyrdxlP-dep_Trfase_small"/>
</dbReference>
<comment type="cofactor">
    <cofactor evidence="1">
        <name>pyridoxal 5'-phosphate</name>
        <dbReference type="ChEBI" id="CHEBI:597326"/>
    </cofactor>
</comment>
<dbReference type="Gene3D" id="3.90.1150.10">
    <property type="entry name" value="Aspartate Aminotransferase, domain 1"/>
    <property type="match status" value="1"/>
</dbReference>
<dbReference type="GO" id="GO:0030170">
    <property type="term" value="F:pyridoxal phosphate binding"/>
    <property type="evidence" value="ECO:0007669"/>
    <property type="project" value="InterPro"/>
</dbReference>
<dbReference type="PROSITE" id="PS00600">
    <property type="entry name" value="AA_TRANSFER_CLASS_3"/>
    <property type="match status" value="1"/>
</dbReference>
<dbReference type="InterPro" id="IPR015424">
    <property type="entry name" value="PyrdxlP-dep_Trfase"/>
</dbReference>
<dbReference type="InterPro" id="IPR049704">
    <property type="entry name" value="Aminotrans_3_PPA_site"/>
</dbReference>
<accession>A0A6L9UEH6</accession>
<dbReference type="Gene3D" id="3.40.640.10">
    <property type="entry name" value="Type I PLP-dependent aspartate aminotransferase-like (Major domain)"/>
    <property type="match status" value="1"/>
</dbReference>
<sequence length="453" mass="49424">MTTQSDSNLPALLKSALDHMIIPIVSQSEIATNGLSIYARGEGCRLWTEDNREYLDMLGSPTRANTLGYGNQEIAKAVYDQLVNVHFVGTAANTTEPAIRLAEKLSEILPGDLSRIFFVSTGSEAVEGALKLAKQYHQAKGKKPRAYKVISRWNAYHGATMGCLSVTDWLPVRNIPDPRVPGNSFIPSPTRYRNPFGVTDEVWAEMCATYLEKQIELEGPENIAAFIGEPIMQAHGVQIPTQNYWRRVREICTKHDILLICDEVITGFGRTGTWFASEQFGIVPDIITMAKAMSAGYVPAGAVATRPEIADAIPMYRNVHTYSGHAGAMAASLKVIEIKEREGLLSKARNNGVYLQEALRSALGSSPIVGEVRGIGHWHAIDFTSDKATKAPFEDETVKAVMNSMHEKGVLVTAIGHSIEMSPPLIASREELDKAVEVAAAAIDEVSKARGFG</sequence>
<keyword evidence="5 6" id="KW-0663">Pyridoxal phosphate</keyword>
<evidence type="ECO:0000313" key="7">
    <source>
        <dbReference type="EMBL" id="NEI72537.1"/>
    </source>
</evidence>
<dbReference type="PANTHER" id="PTHR43094:SF1">
    <property type="entry name" value="AMINOTRANSFERASE CLASS-III"/>
    <property type="match status" value="1"/>
</dbReference>
<keyword evidence="3 7" id="KW-0032">Aminotransferase</keyword>
<dbReference type="GO" id="GO:0008483">
    <property type="term" value="F:transaminase activity"/>
    <property type="evidence" value="ECO:0007669"/>
    <property type="project" value="UniProtKB-KW"/>
</dbReference>
<dbReference type="InterPro" id="IPR015421">
    <property type="entry name" value="PyrdxlP-dep_Trfase_major"/>
</dbReference>
<organism evidence="7 8">
    <name type="scientific">Rhizobium lusitanum</name>
    <dbReference type="NCBI Taxonomy" id="293958"/>
    <lineage>
        <taxon>Bacteria</taxon>
        <taxon>Pseudomonadati</taxon>
        <taxon>Pseudomonadota</taxon>
        <taxon>Alphaproteobacteria</taxon>
        <taxon>Hyphomicrobiales</taxon>
        <taxon>Rhizobiaceae</taxon>
        <taxon>Rhizobium/Agrobacterium group</taxon>
        <taxon>Rhizobium</taxon>
    </lineage>
</organism>